<dbReference type="InterPro" id="IPR011102">
    <property type="entry name" value="Sig_transdc_His_kinase_HWE"/>
</dbReference>
<keyword evidence="7" id="KW-0547">Nucleotide-binding</keyword>
<dbReference type="Pfam" id="PF07536">
    <property type="entry name" value="HWE_HK"/>
    <property type="match status" value="1"/>
</dbReference>
<dbReference type="Gene3D" id="3.40.50.2300">
    <property type="match status" value="1"/>
</dbReference>
<keyword evidence="8" id="KW-0418">Kinase</keyword>
<evidence type="ECO:0000256" key="12">
    <source>
        <dbReference type="PROSITE-ProRule" id="PRU00169"/>
    </source>
</evidence>
<comment type="catalytic activity">
    <reaction evidence="1">
        <text>ATP + protein L-histidine = ADP + protein N-phospho-L-histidine.</text>
        <dbReference type="EC" id="2.7.13.3"/>
    </reaction>
</comment>
<dbReference type="SUPFAM" id="SSF55781">
    <property type="entry name" value="GAF domain-like"/>
    <property type="match status" value="2"/>
</dbReference>
<dbReference type="PANTHER" id="PTHR41523:SF8">
    <property type="entry name" value="ETHYLENE RESPONSE SENSOR PROTEIN"/>
    <property type="match status" value="1"/>
</dbReference>
<dbReference type="CDD" id="cd00130">
    <property type="entry name" value="PAS"/>
    <property type="match status" value="1"/>
</dbReference>
<dbReference type="EMBL" id="JADFFK010000005">
    <property type="protein sequence ID" value="MBE9636963.1"/>
    <property type="molecule type" value="Genomic_DNA"/>
</dbReference>
<name>A0ABR9X0C1_9RHOB</name>
<dbReference type="InterPro" id="IPR013515">
    <property type="entry name" value="Phytochrome_cen-reg"/>
</dbReference>
<evidence type="ECO:0000256" key="3">
    <source>
        <dbReference type="ARBA" id="ARBA00022543"/>
    </source>
</evidence>
<dbReference type="RefSeq" id="WP_194134276.1">
    <property type="nucleotide sequence ID" value="NZ_JADFFK010000005.1"/>
</dbReference>
<dbReference type="InterPro" id="IPR016132">
    <property type="entry name" value="Phyto_chromo_attachment"/>
</dbReference>
<evidence type="ECO:0000256" key="10">
    <source>
        <dbReference type="ARBA" id="ARBA00022991"/>
    </source>
</evidence>
<dbReference type="InterPro" id="IPR043150">
    <property type="entry name" value="Phytochrome_PHY_sf"/>
</dbReference>
<accession>A0ABR9X0C1</accession>
<keyword evidence="3" id="KW-0600">Photoreceptor protein</keyword>
<evidence type="ECO:0000256" key="7">
    <source>
        <dbReference type="ARBA" id="ARBA00022741"/>
    </source>
</evidence>
<evidence type="ECO:0000256" key="11">
    <source>
        <dbReference type="ARBA" id="ARBA00023170"/>
    </source>
</evidence>
<dbReference type="InterPro" id="IPR000014">
    <property type="entry name" value="PAS"/>
</dbReference>
<keyword evidence="11" id="KW-0675">Receptor</keyword>
<feature type="domain" description="Response regulatory" evidence="14">
    <location>
        <begin position="741"/>
        <end position="852"/>
    </location>
</feature>
<dbReference type="Pfam" id="PF00360">
    <property type="entry name" value="PHY"/>
    <property type="match status" value="1"/>
</dbReference>
<dbReference type="InterPro" id="IPR003018">
    <property type="entry name" value="GAF"/>
</dbReference>
<comment type="caution">
    <text evidence="15">The sequence shown here is derived from an EMBL/GenBank/DDBJ whole genome shotgun (WGS) entry which is preliminary data.</text>
</comment>
<feature type="domain" description="Phytochrome chromophore attachment site" evidence="13">
    <location>
        <begin position="148"/>
        <end position="306"/>
    </location>
</feature>
<dbReference type="SUPFAM" id="SSF52172">
    <property type="entry name" value="CheY-like"/>
    <property type="match status" value="1"/>
</dbReference>
<evidence type="ECO:0000256" key="5">
    <source>
        <dbReference type="ARBA" id="ARBA00022606"/>
    </source>
</evidence>
<dbReference type="Gene3D" id="3.30.565.10">
    <property type="entry name" value="Histidine kinase-like ATPase, C-terminal domain"/>
    <property type="match status" value="1"/>
</dbReference>
<organism evidence="15 16">
    <name type="scientific">Salipiger mangrovisoli</name>
    <dbReference type="NCBI Taxonomy" id="2865933"/>
    <lineage>
        <taxon>Bacteria</taxon>
        <taxon>Pseudomonadati</taxon>
        <taxon>Pseudomonadota</taxon>
        <taxon>Alphaproteobacteria</taxon>
        <taxon>Rhodobacterales</taxon>
        <taxon>Roseobacteraceae</taxon>
        <taxon>Salipiger</taxon>
    </lineage>
</organism>
<dbReference type="Gene3D" id="3.30.450.40">
    <property type="match status" value="1"/>
</dbReference>
<dbReference type="SMART" id="SM00448">
    <property type="entry name" value="REC"/>
    <property type="match status" value="1"/>
</dbReference>
<protein>
    <recommendedName>
        <fullName evidence="2">histidine kinase</fullName>
        <ecNumber evidence="2">2.7.13.3</ecNumber>
    </recommendedName>
</protein>
<dbReference type="PANTHER" id="PTHR41523">
    <property type="entry name" value="TWO-COMPONENT SYSTEM SENSOR PROTEIN"/>
    <property type="match status" value="1"/>
</dbReference>
<dbReference type="PRINTS" id="PR01033">
    <property type="entry name" value="PHYTOCHROME"/>
</dbReference>
<sequence length="859" mass="92881">MNDSFISTGTPVDLTNCDREPIHLLGNVQSFAALVAISADWIVQHVSRNAGALLGLDAEGLTGRSFSEVMPRETVAKLREKLGGTSHENAVARLFGYDVFGDGRLFDVSAHQSGSSFIFEFEPKSRDGAKDELAQVTPMLRRVSAQKDLLGASEEAARQLRALTGFDRVMVYQFGPEGDGTVIAEAKDGGDSETYLGLHFPASDIPRQARALYKRSLLRLIADVDDAVSPIVPPQSPEGQPLDLSLAMSRAVSPIHLEYLRNMNVRASMSVSIVIRGELWGLFACHHRAPLHVDYERRTAVELLAQFFAYELERQEAKSTSDTVGRAQRLHDRLMMQISSGEGLSASFVSIANEIGKVIPHDGIALYSDGNYVAQGRTPSKEQFQTIARFLNTAAASRVYATDSLVARLPSMAALKADCAGVLAIPVSRTPRDYIVLFRSEVVRQVNWAGNPHKPVEVGPLGARLTPRKSFELWKEDVAGRSETWSPTVLKAAEAIRVTLLEVVLKLSDEVNAERKRAQDQQELLIAELNHRVRNVLGLIRSLVGQSRQSAHTIEEFTAAVDGRIHALAQAHDQLTSTEWHPVALRELLAVELGAYIAGEEHRVTISGTPVLLAPDAFSTMALVLHELVTNSVKYGALSVPTGRVGVTVERLPDGLVRIGWTESGGPAVRAPERRGFGTTIIEKSIPFELKGKAEVHFELTGLRAEFLLPERYVTDAPDAAPAAASVPQDAASDGEGLSGVALVVEDNMIIAMDAADILSDLGAETVHTASSVAEALRIIDAHPVSVAVLDVNLGSETSLPVAEMLARRGVPFVLASGYAGQSDWLSRFPSAPMTSKPFTIETLSKAVGRLAARNNGRA</sequence>
<keyword evidence="16" id="KW-1185">Reference proteome</keyword>
<reference evidence="15 16" key="1">
    <citation type="journal article" date="2021" name="Int. J. Syst. Evol. Microbiol.">
        <title>Salipiger mangrovisoli sp. nov., isolated from mangrove soil and the proposal for the reclassification of Paraphaeobacter pallidus as Salipiger pallidus comb. nov.</title>
        <authorList>
            <person name="Du J."/>
            <person name="Liu Y."/>
            <person name="Pei T."/>
            <person name="Deng M.R."/>
            <person name="Zhu H."/>
        </authorList>
    </citation>
    <scope>NUCLEOTIDE SEQUENCE [LARGE SCALE GENOMIC DNA]</scope>
    <source>
        <strain evidence="15 16">6D45A</strain>
    </source>
</reference>
<dbReference type="InterPro" id="IPR029016">
    <property type="entry name" value="GAF-like_dom_sf"/>
</dbReference>
<dbReference type="SMART" id="SM00911">
    <property type="entry name" value="HWE_HK"/>
    <property type="match status" value="1"/>
</dbReference>
<dbReference type="PROSITE" id="PS50046">
    <property type="entry name" value="PHYTOCHROME_2"/>
    <property type="match status" value="1"/>
</dbReference>
<dbReference type="SUPFAM" id="SSF55785">
    <property type="entry name" value="PYP-like sensor domain (PAS domain)"/>
    <property type="match status" value="1"/>
</dbReference>
<dbReference type="EC" id="2.7.13.3" evidence="2"/>
<evidence type="ECO:0000256" key="9">
    <source>
        <dbReference type="ARBA" id="ARBA00022840"/>
    </source>
</evidence>
<dbReference type="InterPro" id="IPR035965">
    <property type="entry name" value="PAS-like_dom_sf"/>
</dbReference>
<dbReference type="PIRSF" id="PIRSF036397">
    <property type="entry name" value="Bactrphtchrm_rec"/>
    <property type="match status" value="1"/>
</dbReference>
<dbReference type="PROSITE" id="PS50110">
    <property type="entry name" value="RESPONSE_REGULATORY"/>
    <property type="match status" value="1"/>
</dbReference>
<dbReference type="InterPro" id="IPR036890">
    <property type="entry name" value="HATPase_C_sf"/>
</dbReference>
<keyword evidence="9" id="KW-0067">ATP-binding</keyword>
<keyword evidence="6" id="KW-0808">Transferase</keyword>
<dbReference type="InterPro" id="IPR011006">
    <property type="entry name" value="CheY-like_superfamily"/>
</dbReference>
<evidence type="ECO:0000256" key="4">
    <source>
        <dbReference type="ARBA" id="ARBA00022553"/>
    </source>
</evidence>
<evidence type="ECO:0000256" key="6">
    <source>
        <dbReference type="ARBA" id="ARBA00022679"/>
    </source>
</evidence>
<dbReference type="Gene3D" id="3.30.450.20">
    <property type="entry name" value="PAS domain"/>
    <property type="match status" value="1"/>
</dbReference>
<evidence type="ECO:0000256" key="1">
    <source>
        <dbReference type="ARBA" id="ARBA00000085"/>
    </source>
</evidence>
<evidence type="ECO:0000256" key="8">
    <source>
        <dbReference type="ARBA" id="ARBA00022777"/>
    </source>
</evidence>
<gene>
    <name evidence="15" type="ORF">IQ782_08950</name>
</gene>
<dbReference type="Pfam" id="PF01590">
    <property type="entry name" value="GAF"/>
    <property type="match status" value="1"/>
</dbReference>
<evidence type="ECO:0000313" key="15">
    <source>
        <dbReference type="EMBL" id="MBE9636963.1"/>
    </source>
</evidence>
<dbReference type="InterPro" id="IPR009219">
    <property type="entry name" value="Bactrphtchr_CheY"/>
</dbReference>
<proteinExistence type="predicted"/>
<evidence type="ECO:0000259" key="14">
    <source>
        <dbReference type="PROSITE" id="PS50110"/>
    </source>
</evidence>
<keyword evidence="4 12" id="KW-0597">Phosphoprotein</keyword>
<keyword evidence="5" id="KW-0716">Sensory transduction</keyword>
<dbReference type="SMART" id="SM00065">
    <property type="entry name" value="GAF"/>
    <property type="match status" value="1"/>
</dbReference>
<dbReference type="Gene3D" id="3.30.450.270">
    <property type="match status" value="1"/>
</dbReference>
<dbReference type="InterPro" id="IPR001294">
    <property type="entry name" value="Phytochrome"/>
</dbReference>
<evidence type="ECO:0000313" key="16">
    <source>
        <dbReference type="Proteomes" id="UP000607796"/>
    </source>
</evidence>
<dbReference type="Pfam" id="PF08446">
    <property type="entry name" value="PAS_2"/>
    <property type="match status" value="1"/>
</dbReference>
<evidence type="ECO:0000256" key="2">
    <source>
        <dbReference type="ARBA" id="ARBA00012438"/>
    </source>
</evidence>
<keyword evidence="10" id="KW-0157">Chromophore</keyword>
<evidence type="ECO:0000259" key="13">
    <source>
        <dbReference type="PROSITE" id="PS50046"/>
    </source>
</evidence>
<dbReference type="InterPro" id="IPR013654">
    <property type="entry name" value="PAS_2"/>
</dbReference>
<feature type="modified residue" description="4-aspartylphosphate" evidence="12">
    <location>
        <position position="791"/>
    </location>
</feature>
<dbReference type="Proteomes" id="UP000607796">
    <property type="component" value="Unassembled WGS sequence"/>
</dbReference>
<dbReference type="InterPro" id="IPR001789">
    <property type="entry name" value="Sig_transdc_resp-reg_receiver"/>
</dbReference>